<dbReference type="PANTHER" id="PTHR43395:SF10">
    <property type="entry name" value="CHEMOTAXIS PROTEIN CHEA"/>
    <property type="match status" value="1"/>
</dbReference>
<dbReference type="PANTHER" id="PTHR43395">
    <property type="entry name" value="SENSOR HISTIDINE KINASE CHEA"/>
    <property type="match status" value="1"/>
</dbReference>
<dbReference type="InterPro" id="IPR036061">
    <property type="entry name" value="CheW-like_dom_sf"/>
</dbReference>
<evidence type="ECO:0000256" key="13">
    <source>
        <dbReference type="SAM" id="MobiDB-lite"/>
    </source>
</evidence>
<dbReference type="InterPro" id="IPR003594">
    <property type="entry name" value="HATPase_dom"/>
</dbReference>
<evidence type="ECO:0000256" key="11">
    <source>
        <dbReference type="ARBA" id="ARBA00035100"/>
    </source>
</evidence>
<dbReference type="Gene3D" id="3.30.565.10">
    <property type="entry name" value="Histidine kinase-like ATPase, C-terminal domain"/>
    <property type="match status" value="1"/>
</dbReference>
<evidence type="ECO:0000256" key="2">
    <source>
        <dbReference type="ARBA" id="ARBA00012438"/>
    </source>
</evidence>
<dbReference type="GO" id="GO:0005524">
    <property type="term" value="F:ATP binding"/>
    <property type="evidence" value="ECO:0007669"/>
    <property type="project" value="UniProtKB-KW"/>
</dbReference>
<sequence length="772" mass="82090">MDDLSRFKQTYFDESAELLAVAEAGLLRLAPGEVDMDEVNAIFRAVHSIKGGGGAFGFNDLVAFAHEFETVMDGVRNAEIPVTTELVDTLIRANDVLARLLAHAADETDAPAGTTDESVAALRLFLDKAGEPATDEAPAAPSPVVSPAATLYPDDEDDEAGIFGDALAAIQAARDDQPAPASGGPIPEGKVRWTIVFRPKAELLLSGNEPTYMLRALRRLGEAEVVCHLDKLPSLRDLDAELLHLSWTVTLLADPQVDRAQIDDVFEFVADDCDIRISAEAPPPAIIPPAAPVPVLQSSPVPTVALPEPVAASSPATPVATTSGSAKPGDGAKRTNGGAAGGDHTGPTTHTIRVDLDKIDRLVNMVGEMVITQAMIAEHLRDLPPGQFQELLEGLEGLAQHTRELRESVMSIRAQPVSSVFSRMPRLVRECAAMTGKEVMLITSGETTEVDKTVVENLVDPLTHMIRNSIDHGLESPEERERVGKPRAGTVHLSAAHRSGRIVIEVTDDGRGINRAKVLSKAIEKGLVQPGASLSDEEIDNLIFLPGFSTADQVSNLSGRGVGMDVVRRNISSLGGRIGVYSTPGEGSRFVLSLPLTLAVLDGMVISVGEERFVLPLTNIVESLRPKPADLHGLVNKCDVMMARGEYVRLVHLHRLFGIPKAIDDATKGLVVLVETEDGSRLGLVVDEVLGQQQVVIKSLEANFRRLDGVAAATILGDGRVALILDVAGLREMSRHGAATGGNTQGAGNSTPPSPSLPAPTDRTGQRQRQTV</sequence>
<evidence type="ECO:0000256" key="12">
    <source>
        <dbReference type="PROSITE-ProRule" id="PRU00110"/>
    </source>
</evidence>
<dbReference type="InterPro" id="IPR002545">
    <property type="entry name" value="CheW-lke_dom"/>
</dbReference>
<gene>
    <name evidence="17" type="ORF">FZ942_03195</name>
</gene>
<dbReference type="CDD" id="cd00088">
    <property type="entry name" value="HPT"/>
    <property type="match status" value="1"/>
</dbReference>
<feature type="region of interest" description="Disordered" evidence="13">
    <location>
        <begin position="736"/>
        <end position="772"/>
    </location>
</feature>
<reference evidence="17 18" key="1">
    <citation type="submission" date="2019-08" db="EMBL/GenBank/DDBJ databases">
        <authorList>
            <person name="Grouzdev D."/>
            <person name="Tikhonova E."/>
            <person name="Kravchenko I."/>
        </authorList>
    </citation>
    <scope>NUCLEOTIDE SEQUENCE [LARGE SCALE GENOMIC DNA]</scope>
    <source>
        <strain evidence="17 18">59b</strain>
    </source>
</reference>
<dbReference type="InterPro" id="IPR008207">
    <property type="entry name" value="Sig_transdc_His_kin_Hpt_dom"/>
</dbReference>
<dbReference type="PROSITE" id="PS50851">
    <property type="entry name" value="CHEW"/>
    <property type="match status" value="1"/>
</dbReference>
<dbReference type="InterPro" id="IPR037006">
    <property type="entry name" value="CheA-like_homodim_sf"/>
</dbReference>
<feature type="modified residue" description="Phosphohistidine" evidence="12">
    <location>
        <position position="47"/>
    </location>
</feature>
<evidence type="ECO:0000256" key="3">
    <source>
        <dbReference type="ARBA" id="ARBA00021495"/>
    </source>
</evidence>
<feature type="domain" description="HPt" evidence="16">
    <location>
        <begin position="1"/>
        <end position="104"/>
    </location>
</feature>
<comment type="catalytic activity">
    <reaction evidence="1">
        <text>ATP + protein L-histidine = ADP + protein N-phospho-L-histidine.</text>
        <dbReference type="EC" id="2.7.13.3"/>
    </reaction>
</comment>
<proteinExistence type="predicted"/>
<dbReference type="InterPro" id="IPR005467">
    <property type="entry name" value="His_kinase_dom"/>
</dbReference>
<dbReference type="Pfam" id="PF01627">
    <property type="entry name" value="Hpt"/>
    <property type="match status" value="1"/>
</dbReference>
<dbReference type="InterPro" id="IPR004105">
    <property type="entry name" value="CheA-like_dim"/>
</dbReference>
<dbReference type="FunFam" id="2.30.30.40:FF:000048">
    <property type="entry name" value="Chemotaxis protein CheA, putative"/>
    <property type="match status" value="1"/>
</dbReference>
<dbReference type="FunFam" id="3.30.565.10:FF:000016">
    <property type="entry name" value="Chemotaxis protein CheA, putative"/>
    <property type="match status" value="1"/>
</dbReference>
<keyword evidence="9" id="KW-0067">ATP-binding</keyword>
<keyword evidence="18" id="KW-1185">Reference proteome</keyword>
<dbReference type="PROSITE" id="PS50894">
    <property type="entry name" value="HPT"/>
    <property type="match status" value="1"/>
</dbReference>
<dbReference type="Pfam" id="PF02895">
    <property type="entry name" value="H-kinase_dim"/>
    <property type="match status" value="1"/>
</dbReference>
<dbReference type="SUPFAM" id="SSF55874">
    <property type="entry name" value="ATPase domain of HSP90 chaperone/DNA topoisomerase II/histidine kinase"/>
    <property type="match status" value="1"/>
</dbReference>
<dbReference type="SUPFAM" id="SSF47384">
    <property type="entry name" value="Homodimeric domain of signal transducing histidine kinase"/>
    <property type="match status" value="1"/>
</dbReference>
<dbReference type="Gene3D" id="1.20.120.160">
    <property type="entry name" value="HPT domain"/>
    <property type="match status" value="1"/>
</dbReference>
<evidence type="ECO:0000259" key="16">
    <source>
        <dbReference type="PROSITE" id="PS50894"/>
    </source>
</evidence>
<dbReference type="GO" id="GO:0006935">
    <property type="term" value="P:chemotaxis"/>
    <property type="evidence" value="ECO:0007669"/>
    <property type="project" value="UniProtKB-KW"/>
</dbReference>
<keyword evidence="6" id="KW-0808">Transferase</keyword>
<name>A0A5A9GUN3_AZOLI</name>
<keyword evidence="8" id="KW-0418">Kinase</keyword>
<evidence type="ECO:0000256" key="10">
    <source>
        <dbReference type="ARBA" id="ARBA00023012"/>
    </source>
</evidence>
<dbReference type="InterPro" id="IPR051315">
    <property type="entry name" value="Bact_Chemotaxis_CheA"/>
</dbReference>
<dbReference type="PROSITE" id="PS50109">
    <property type="entry name" value="HIS_KIN"/>
    <property type="match status" value="1"/>
</dbReference>
<dbReference type="Pfam" id="PF02518">
    <property type="entry name" value="HATPase_c"/>
    <property type="match status" value="1"/>
</dbReference>
<accession>A0A5A9GUN3</accession>
<dbReference type="EMBL" id="VTTN01000001">
    <property type="protein sequence ID" value="KAA0598110.1"/>
    <property type="molecule type" value="Genomic_DNA"/>
</dbReference>
<dbReference type="GO" id="GO:0000155">
    <property type="term" value="F:phosphorelay sensor kinase activity"/>
    <property type="evidence" value="ECO:0007669"/>
    <property type="project" value="InterPro"/>
</dbReference>
<feature type="compositionally biased region" description="Low complexity" evidence="13">
    <location>
        <begin position="309"/>
        <end position="323"/>
    </location>
</feature>
<dbReference type="CDD" id="cd16916">
    <property type="entry name" value="HATPase_CheA-like"/>
    <property type="match status" value="1"/>
</dbReference>
<dbReference type="SMART" id="SM00073">
    <property type="entry name" value="HPT"/>
    <property type="match status" value="1"/>
</dbReference>
<dbReference type="InterPro" id="IPR004358">
    <property type="entry name" value="Sig_transdc_His_kin-like_C"/>
</dbReference>
<evidence type="ECO:0000259" key="14">
    <source>
        <dbReference type="PROSITE" id="PS50109"/>
    </source>
</evidence>
<dbReference type="OrthoDB" id="9803176at2"/>
<evidence type="ECO:0000256" key="9">
    <source>
        <dbReference type="ARBA" id="ARBA00022840"/>
    </source>
</evidence>
<feature type="region of interest" description="Disordered" evidence="13">
    <location>
        <begin position="307"/>
        <end position="352"/>
    </location>
</feature>
<dbReference type="Proteomes" id="UP000324927">
    <property type="component" value="Unassembled WGS sequence"/>
</dbReference>
<dbReference type="InterPro" id="IPR036641">
    <property type="entry name" value="HPT_dom_sf"/>
</dbReference>
<keyword evidence="5 12" id="KW-0597">Phosphoprotein</keyword>
<evidence type="ECO:0000259" key="15">
    <source>
        <dbReference type="PROSITE" id="PS50851"/>
    </source>
</evidence>
<evidence type="ECO:0000256" key="1">
    <source>
        <dbReference type="ARBA" id="ARBA00000085"/>
    </source>
</evidence>
<dbReference type="Gene3D" id="1.10.287.560">
    <property type="entry name" value="Histidine kinase CheA-like, homodimeric domain"/>
    <property type="match status" value="1"/>
</dbReference>
<dbReference type="SMART" id="SM00260">
    <property type="entry name" value="CheW"/>
    <property type="match status" value="1"/>
</dbReference>
<comment type="function">
    <text evidence="11">Involved in the transmission of sensory signals from the chemoreceptors to the flagellar motors. CheA is autophosphorylated; it can transfer its phosphate group to either CheB or CheY.</text>
</comment>
<feature type="domain" description="CheW-like" evidence="15">
    <location>
        <begin position="600"/>
        <end position="736"/>
    </location>
</feature>
<keyword evidence="4" id="KW-0145">Chemotaxis</keyword>
<evidence type="ECO:0000313" key="17">
    <source>
        <dbReference type="EMBL" id="KAA0598110.1"/>
    </source>
</evidence>
<dbReference type="SMART" id="SM00387">
    <property type="entry name" value="HATPase_c"/>
    <property type="match status" value="1"/>
</dbReference>
<dbReference type="InterPro" id="IPR036890">
    <property type="entry name" value="HATPase_C_sf"/>
</dbReference>
<evidence type="ECO:0000256" key="4">
    <source>
        <dbReference type="ARBA" id="ARBA00022500"/>
    </source>
</evidence>
<dbReference type="RefSeq" id="WP_149229715.1">
    <property type="nucleotide sequence ID" value="NZ_JALJXJ010000014.1"/>
</dbReference>
<dbReference type="PRINTS" id="PR00344">
    <property type="entry name" value="BCTRLSENSOR"/>
</dbReference>
<dbReference type="SUPFAM" id="SSF47226">
    <property type="entry name" value="Histidine-containing phosphotransfer domain, HPT domain"/>
    <property type="match status" value="1"/>
</dbReference>
<evidence type="ECO:0000256" key="5">
    <source>
        <dbReference type="ARBA" id="ARBA00022553"/>
    </source>
</evidence>
<protein>
    <recommendedName>
        <fullName evidence="3">Chemotaxis protein CheA</fullName>
        <ecNumber evidence="2">2.7.13.3</ecNumber>
    </recommendedName>
</protein>
<dbReference type="SUPFAM" id="SSF50341">
    <property type="entry name" value="CheW-like"/>
    <property type="match status" value="1"/>
</dbReference>
<evidence type="ECO:0000313" key="18">
    <source>
        <dbReference type="Proteomes" id="UP000324927"/>
    </source>
</evidence>
<dbReference type="GO" id="GO:0005737">
    <property type="term" value="C:cytoplasm"/>
    <property type="evidence" value="ECO:0007669"/>
    <property type="project" value="InterPro"/>
</dbReference>
<evidence type="ECO:0000256" key="6">
    <source>
        <dbReference type="ARBA" id="ARBA00022679"/>
    </source>
</evidence>
<keyword evidence="10" id="KW-0902">Two-component regulatory system</keyword>
<feature type="domain" description="Histidine kinase" evidence="14">
    <location>
        <begin position="347"/>
        <end position="598"/>
    </location>
</feature>
<dbReference type="EC" id="2.7.13.3" evidence="2"/>
<dbReference type="CDD" id="cd00731">
    <property type="entry name" value="CheA_reg"/>
    <property type="match status" value="1"/>
</dbReference>
<comment type="caution">
    <text evidence="17">The sequence shown here is derived from an EMBL/GenBank/DDBJ whole genome shotgun (WGS) entry which is preliminary data.</text>
</comment>
<keyword evidence="7" id="KW-0547">Nucleotide-binding</keyword>
<evidence type="ECO:0000256" key="8">
    <source>
        <dbReference type="ARBA" id="ARBA00022777"/>
    </source>
</evidence>
<dbReference type="SMART" id="SM01231">
    <property type="entry name" value="H-kinase_dim"/>
    <property type="match status" value="1"/>
</dbReference>
<dbReference type="Gene3D" id="2.30.30.40">
    <property type="entry name" value="SH3 Domains"/>
    <property type="match status" value="1"/>
</dbReference>
<dbReference type="InterPro" id="IPR036097">
    <property type="entry name" value="HisK_dim/P_sf"/>
</dbReference>
<organism evidence="17 18">
    <name type="scientific">Azospirillum lipoferum</name>
    <dbReference type="NCBI Taxonomy" id="193"/>
    <lineage>
        <taxon>Bacteria</taxon>
        <taxon>Pseudomonadati</taxon>
        <taxon>Pseudomonadota</taxon>
        <taxon>Alphaproteobacteria</taxon>
        <taxon>Rhodospirillales</taxon>
        <taxon>Azospirillaceae</taxon>
        <taxon>Azospirillum</taxon>
    </lineage>
</organism>
<dbReference type="Pfam" id="PF01584">
    <property type="entry name" value="CheW"/>
    <property type="match status" value="1"/>
</dbReference>
<dbReference type="AlphaFoldDB" id="A0A5A9GUN3"/>
<evidence type="ECO:0000256" key="7">
    <source>
        <dbReference type="ARBA" id="ARBA00022741"/>
    </source>
</evidence>